<dbReference type="AlphaFoldDB" id="A0A3E2UFQ2"/>
<proteinExistence type="predicted"/>
<accession>A0A3E2UFQ2</accession>
<dbReference type="NCBIfam" id="TIGR01409">
    <property type="entry name" value="TAT_signal_seq"/>
    <property type="match status" value="1"/>
</dbReference>
<evidence type="ECO:0000313" key="3">
    <source>
        <dbReference type="Proteomes" id="UP000260733"/>
    </source>
</evidence>
<dbReference type="Proteomes" id="UP000260733">
    <property type="component" value="Unassembled WGS sequence"/>
</dbReference>
<evidence type="ECO:0000313" key="1">
    <source>
        <dbReference type="EMBL" id="RGB95069.1"/>
    </source>
</evidence>
<dbReference type="InterPro" id="IPR006311">
    <property type="entry name" value="TAT_signal"/>
</dbReference>
<dbReference type="EMBL" id="QVEW01000014">
    <property type="protein sequence ID" value="RGB95069.1"/>
    <property type="molecule type" value="Genomic_DNA"/>
</dbReference>
<reference evidence="3 4" key="1">
    <citation type="submission" date="2018-08" db="EMBL/GenBank/DDBJ databases">
        <title>A genome reference for cultivated species of the human gut microbiota.</title>
        <authorList>
            <person name="Zou Y."/>
            <person name="Xue W."/>
            <person name="Luo G."/>
        </authorList>
    </citation>
    <scope>NUCLEOTIDE SEQUENCE [LARGE SCALE GENOMIC DNA]</scope>
    <source>
        <strain evidence="1 4">AF29-11BH</strain>
        <strain evidence="2 3">AM37-13AC</strain>
    </source>
</reference>
<protein>
    <submittedName>
        <fullName evidence="1">Twin-arginine translocation signal domain-containing protein</fullName>
    </submittedName>
</protein>
<dbReference type="PROSITE" id="PS51318">
    <property type="entry name" value="TAT"/>
    <property type="match status" value="1"/>
</dbReference>
<dbReference type="RefSeq" id="WP_117527599.1">
    <property type="nucleotide sequence ID" value="NZ_JAQCXC010000013.1"/>
</dbReference>
<dbReference type="PROSITE" id="PS51257">
    <property type="entry name" value="PROKAR_LIPOPROTEIN"/>
    <property type="match status" value="1"/>
</dbReference>
<comment type="caution">
    <text evidence="1">The sequence shown here is derived from an EMBL/GenBank/DDBJ whole genome shotgun (WGS) entry which is preliminary data.</text>
</comment>
<dbReference type="Proteomes" id="UP000260783">
    <property type="component" value="Unassembled WGS sequence"/>
</dbReference>
<dbReference type="EMBL" id="QVFB01000020">
    <property type="protein sequence ID" value="RGC16464.1"/>
    <property type="molecule type" value="Genomic_DNA"/>
</dbReference>
<dbReference type="InterPro" id="IPR019546">
    <property type="entry name" value="TAT_signal_bac_arc"/>
</dbReference>
<sequence>MAMKIDRRAFLKTSAAMAVAVSMTGLLGGCSDGDGSTKFGRFQATVGALREKDNAMVGGVAAEWKGDVMVKVRIKDCSEDKKPEPVYASSHFYLNINGTSIENYAVGDLLEKDGKIPLTKGQLKEDWMHFTLNADQKDLYDAIAAKNAKVIFTIEGGGKREIYELDYNAPEGYTFVKQTV</sequence>
<evidence type="ECO:0000313" key="2">
    <source>
        <dbReference type="EMBL" id="RGC16464.1"/>
    </source>
</evidence>
<evidence type="ECO:0000313" key="4">
    <source>
        <dbReference type="Proteomes" id="UP000260783"/>
    </source>
</evidence>
<name>A0A3E2UFQ2_9FIRM</name>
<gene>
    <name evidence="2" type="ORF">DW855_11760</name>
    <name evidence="1" type="ORF">DWZ04_12070</name>
</gene>
<organism evidence="1 4">
    <name type="scientific">Faecalibacterium prausnitzii</name>
    <dbReference type="NCBI Taxonomy" id="853"/>
    <lineage>
        <taxon>Bacteria</taxon>
        <taxon>Bacillati</taxon>
        <taxon>Bacillota</taxon>
        <taxon>Clostridia</taxon>
        <taxon>Eubacteriales</taxon>
        <taxon>Oscillospiraceae</taxon>
        <taxon>Faecalibacterium</taxon>
    </lineage>
</organism>